<protein>
    <recommendedName>
        <fullName evidence="1">DNA 3'-5' helicase II</fullName>
    </recommendedName>
</protein>
<dbReference type="InterPro" id="IPR027417">
    <property type="entry name" value="P-loop_NTPase"/>
</dbReference>
<gene>
    <name evidence="2" type="ORF">FLA105534_04337</name>
</gene>
<dbReference type="EMBL" id="CADCSU010000167">
    <property type="protein sequence ID" value="CAA9202942.1"/>
    <property type="molecule type" value="Genomic_DNA"/>
</dbReference>
<evidence type="ECO:0000313" key="2">
    <source>
        <dbReference type="EMBL" id="CAA9202942.1"/>
    </source>
</evidence>
<name>A0A6J4GY98_9FLAO</name>
<dbReference type="GO" id="GO:0005829">
    <property type="term" value="C:cytosol"/>
    <property type="evidence" value="ECO:0007669"/>
    <property type="project" value="TreeGrafter"/>
</dbReference>
<dbReference type="GO" id="GO:0005524">
    <property type="term" value="F:ATP binding"/>
    <property type="evidence" value="ECO:0007669"/>
    <property type="project" value="InterPro"/>
</dbReference>
<keyword evidence="3" id="KW-1185">Reference proteome</keyword>
<dbReference type="Proteomes" id="UP000479938">
    <property type="component" value="Unassembled WGS sequence"/>
</dbReference>
<organism evidence="2 3">
    <name type="scientific">Flavobacterium bizetiae</name>
    <dbReference type="NCBI Taxonomy" id="2704140"/>
    <lineage>
        <taxon>Bacteria</taxon>
        <taxon>Pseudomonadati</taxon>
        <taxon>Bacteroidota</taxon>
        <taxon>Flavobacteriia</taxon>
        <taxon>Flavobacteriales</taxon>
        <taxon>Flavobacteriaceae</taxon>
        <taxon>Flavobacterium</taxon>
    </lineage>
</organism>
<dbReference type="GO" id="GO:0043138">
    <property type="term" value="F:3'-5' DNA helicase activity"/>
    <property type="evidence" value="ECO:0007669"/>
    <property type="project" value="TreeGrafter"/>
</dbReference>
<accession>A0A6J4GY98</accession>
<dbReference type="AlphaFoldDB" id="A0A6J4GY98"/>
<evidence type="ECO:0000256" key="1">
    <source>
        <dbReference type="ARBA" id="ARBA00034923"/>
    </source>
</evidence>
<evidence type="ECO:0000313" key="3">
    <source>
        <dbReference type="Proteomes" id="UP000479938"/>
    </source>
</evidence>
<dbReference type="SUPFAM" id="SSF52540">
    <property type="entry name" value="P-loop containing nucleoside triphosphate hydrolases"/>
    <property type="match status" value="1"/>
</dbReference>
<reference evidence="2 3" key="1">
    <citation type="submission" date="2020-02" db="EMBL/GenBank/DDBJ databases">
        <authorList>
            <person name="Criscuolo A."/>
        </authorList>
    </citation>
    <scope>NUCLEOTIDE SEQUENCE [LARGE SCALE GENOMIC DNA]</scope>
    <source>
        <strain evidence="2">CIP105534</strain>
    </source>
</reference>
<dbReference type="GO" id="GO:0000725">
    <property type="term" value="P:recombinational repair"/>
    <property type="evidence" value="ECO:0007669"/>
    <property type="project" value="TreeGrafter"/>
</dbReference>
<dbReference type="Gene3D" id="3.40.50.300">
    <property type="entry name" value="P-loop containing nucleotide triphosphate hydrolases"/>
    <property type="match status" value="2"/>
</dbReference>
<dbReference type="GO" id="GO:0003677">
    <property type="term" value="F:DNA binding"/>
    <property type="evidence" value="ECO:0007669"/>
    <property type="project" value="InterPro"/>
</dbReference>
<dbReference type="PANTHER" id="PTHR11070">
    <property type="entry name" value="UVRD / RECB / PCRA DNA HELICASE FAMILY MEMBER"/>
    <property type="match status" value="1"/>
</dbReference>
<dbReference type="RefSeq" id="WP_173972846.1">
    <property type="nucleotide sequence ID" value="NZ_CADCSU010000167.1"/>
</dbReference>
<sequence>MIDIDEFIKYPKCLLIAPAGFGKTHTITDCLKKLPIDLKKQLILTHTHAGVSSIKEKLKKQGVHNNYVVETISSFVQRFVLAYNHNTTIPNIEDSKKHYSFLNKMALTLFKSRIISEVIFSTYSGLFVDEYQDCTKTQHALIKILAEILPTRLLGDFLQGIFEFNEPIVDLTCVAEMDGFIENSFKLSQPQRWLNGNNIGLGNDLKLIRNKLINKENVDLKLFKSIEVYNYNSLDLHTPRTDYNRLIWSLIKSSESFLIIHSNTTSIEPRKKISQKFNNSLVLIESIDDKLFYKLSKLLDQIDLTNAAVKLREFSLDLFNKSEVNNWFNEKGFKRKTKQEEKDAINELNNLTADFKSNLSQIILKISSLPNFKCYRPEVLSSLLKAVELAHNDKCSYYEAMVIHRNLVRRLGRKVEGKCIGTTLLTKGLEFDTVLILDAHKFTCPKHFYVAITRACKKLIIVTEDNTLNFTY</sequence>
<dbReference type="InterPro" id="IPR000212">
    <property type="entry name" value="DNA_helicase_UvrD/REP"/>
</dbReference>
<dbReference type="PANTHER" id="PTHR11070:SF2">
    <property type="entry name" value="ATP-DEPENDENT DNA HELICASE SRS2"/>
    <property type="match status" value="1"/>
</dbReference>
<dbReference type="Pfam" id="PF13245">
    <property type="entry name" value="AAA_19"/>
    <property type="match status" value="1"/>
</dbReference>
<proteinExistence type="predicted"/>